<dbReference type="Pfam" id="PF03739">
    <property type="entry name" value="LptF_LptG"/>
    <property type="match status" value="1"/>
</dbReference>
<gene>
    <name evidence="7" type="ORF">SAMN05444000_10620</name>
</gene>
<dbReference type="STRING" id="1470563.SAMN05444000_10620"/>
<dbReference type="NCBIfam" id="TIGR04407">
    <property type="entry name" value="LptF_YjgP"/>
    <property type="match status" value="1"/>
</dbReference>
<feature type="transmembrane region" description="Helical" evidence="6">
    <location>
        <begin position="92"/>
        <end position="115"/>
    </location>
</feature>
<dbReference type="GO" id="GO:0043190">
    <property type="term" value="C:ATP-binding cassette (ABC) transporter complex"/>
    <property type="evidence" value="ECO:0007669"/>
    <property type="project" value="InterPro"/>
</dbReference>
<evidence type="ECO:0000256" key="6">
    <source>
        <dbReference type="SAM" id="Phobius"/>
    </source>
</evidence>
<dbReference type="InterPro" id="IPR005495">
    <property type="entry name" value="LptG/LptF_permease"/>
</dbReference>
<evidence type="ECO:0000313" key="7">
    <source>
        <dbReference type="EMBL" id="SHJ20145.1"/>
    </source>
</evidence>
<feature type="transmembrane region" description="Helical" evidence="6">
    <location>
        <begin position="334"/>
        <end position="354"/>
    </location>
</feature>
<keyword evidence="3 6" id="KW-0812">Transmembrane</keyword>
<evidence type="ECO:0000256" key="5">
    <source>
        <dbReference type="ARBA" id="ARBA00023136"/>
    </source>
</evidence>
<dbReference type="PANTHER" id="PTHR33529:SF6">
    <property type="entry name" value="YJGP_YJGQ FAMILY PERMEASE"/>
    <property type="match status" value="1"/>
</dbReference>
<evidence type="ECO:0000256" key="3">
    <source>
        <dbReference type="ARBA" id="ARBA00022692"/>
    </source>
</evidence>
<dbReference type="EMBL" id="FQZQ01000006">
    <property type="protein sequence ID" value="SHJ20145.1"/>
    <property type="molecule type" value="Genomic_DNA"/>
</dbReference>
<sequence>MLSQLLILFSFFALVLVSVYWVNRAVVLFDQLIANGQSAWVFLEFSTLSLPNVIRLVIPMSAFAASVYVTNRLSSESELTVMQATGFSPWRLARPVLLFGVIVTLMMSVLMHVLVPVSTEQLTSRQKEVTENITARLLTEGTFLHPTTGVTFYIREITPAGVLKDVFLSDRRNKAEVSTYSASESYLVNTDTGPKLVMVDGLSQVMLTSENRLFTTNFSDFTYDISGLIGKSETKKRRIEYIPTAELLRDAAEISQETGASMGAVMEEAHGRFNRPMMVISAALVGFATLLLGGYSRFGVWRQIVIAFVVLVLVEMSRSATIDPVLEDASKWPLIYAPTVLGLCLSAALLWLAAHPLHIRRRIAS</sequence>
<dbReference type="GO" id="GO:0055085">
    <property type="term" value="P:transmembrane transport"/>
    <property type="evidence" value="ECO:0007669"/>
    <property type="project" value="InterPro"/>
</dbReference>
<comment type="subcellular location">
    <subcellularLocation>
        <location evidence="1">Cell membrane</location>
        <topology evidence="1">Multi-pass membrane protein</topology>
    </subcellularLocation>
</comment>
<feature type="transmembrane region" description="Helical" evidence="6">
    <location>
        <begin position="277"/>
        <end position="295"/>
    </location>
</feature>
<keyword evidence="4 6" id="KW-1133">Transmembrane helix</keyword>
<dbReference type="PANTHER" id="PTHR33529">
    <property type="entry name" value="SLR0882 PROTEIN-RELATED"/>
    <property type="match status" value="1"/>
</dbReference>
<evidence type="ECO:0000256" key="4">
    <source>
        <dbReference type="ARBA" id="ARBA00022989"/>
    </source>
</evidence>
<evidence type="ECO:0000256" key="2">
    <source>
        <dbReference type="ARBA" id="ARBA00022475"/>
    </source>
</evidence>
<evidence type="ECO:0000256" key="1">
    <source>
        <dbReference type="ARBA" id="ARBA00004651"/>
    </source>
</evidence>
<evidence type="ECO:0000313" key="8">
    <source>
        <dbReference type="Proteomes" id="UP000183982"/>
    </source>
</evidence>
<keyword evidence="2" id="KW-1003">Cell membrane</keyword>
<proteinExistence type="predicted"/>
<dbReference type="Proteomes" id="UP000183982">
    <property type="component" value="Unassembled WGS sequence"/>
</dbReference>
<reference evidence="8" key="1">
    <citation type="submission" date="2016-11" db="EMBL/GenBank/DDBJ databases">
        <authorList>
            <person name="Varghese N."/>
            <person name="Submissions S."/>
        </authorList>
    </citation>
    <scope>NUCLEOTIDE SEQUENCE [LARGE SCALE GENOMIC DNA]</scope>
    <source>
        <strain evidence="8">DSM 100564</strain>
    </source>
</reference>
<dbReference type="GO" id="GO:0015920">
    <property type="term" value="P:lipopolysaccharide transport"/>
    <property type="evidence" value="ECO:0007669"/>
    <property type="project" value="TreeGrafter"/>
</dbReference>
<keyword evidence="8" id="KW-1185">Reference proteome</keyword>
<dbReference type="InterPro" id="IPR030922">
    <property type="entry name" value="LptF"/>
</dbReference>
<dbReference type="AlphaFoldDB" id="A0A1M6HD72"/>
<accession>A0A1M6HD72</accession>
<keyword evidence="5 6" id="KW-0472">Membrane</keyword>
<protein>
    <submittedName>
        <fullName evidence="7">Lipopolysaccharide export system permease protein</fullName>
    </submittedName>
</protein>
<organism evidence="7 8">
    <name type="scientific">Shimia gijangensis</name>
    <dbReference type="NCBI Taxonomy" id="1470563"/>
    <lineage>
        <taxon>Bacteria</taxon>
        <taxon>Pseudomonadati</taxon>
        <taxon>Pseudomonadota</taxon>
        <taxon>Alphaproteobacteria</taxon>
        <taxon>Rhodobacterales</taxon>
        <taxon>Roseobacteraceae</taxon>
    </lineage>
</organism>
<name>A0A1M6HD72_9RHOB</name>